<name>A0A7J6QUT7_PEROL</name>
<gene>
    <name evidence="2" type="ORF">FOZ63_021057</name>
</gene>
<reference evidence="2 3" key="1">
    <citation type="submission" date="2020-04" db="EMBL/GenBank/DDBJ databases">
        <title>Perkinsus olseni comparative genomics.</title>
        <authorList>
            <person name="Bogema D.R."/>
        </authorList>
    </citation>
    <scope>NUCLEOTIDE SEQUENCE [LARGE SCALE GENOMIC DNA]</scope>
    <source>
        <strain evidence="2 3">ATCC PRA-207</strain>
    </source>
</reference>
<evidence type="ECO:0000256" key="1">
    <source>
        <dbReference type="SAM" id="Coils"/>
    </source>
</evidence>
<keyword evidence="3" id="KW-1185">Reference proteome</keyword>
<feature type="non-terminal residue" evidence="2">
    <location>
        <position position="1"/>
    </location>
</feature>
<evidence type="ECO:0000313" key="3">
    <source>
        <dbReference type="Proteomes" id="UP000553632"/>
    </source>
</evidence>
<protein>
    <submittedName>
        <fullName evidence="2">Uncharacterized protein</fullName>
    </submittedName>
</protein>
<accession>A0A7J6QUT7</accession>
<keyword evidence="1" id="KW-0175">Coiled coil</keyword>
<dbReference type="Proteomes" id="UP000553632">
    <property type="component" value="Unassembled WGS sequence"/>
</dbReference>
<proteinExistence type="predicted"/>
<dbReference type="EMBL" id="JABANO010030307">
    <property type="protein sequence ID" value="KAF4712098.1"/>
    <property type="molecule type" value="Genomic_DNA"/>
</dbReference>
<feature type="non-terminal residue" evidence="2">
    <location>
        <position position="84"/>
    </location>
</feature>
<comment type="caution">
    <text evidence="2">The sequence shown here is derived from an EMBL/GenBank/DDBJ whole genome shotgun (WGS) entry which is preliminary data.</text>
</comment>
<dbReference type="AlphaFoldDB" id="A0A7J6QUT7"/>
<evidence type="ECO:0000313" key="2">
    <source>
        <dbReference type="EMBL" id="KAF4712098.1"/>
    </source>
</evidence>
<sequence length="84" mass="9645">EARKQEQLVEEQRSRAACLESRVEQLQQSLKEASARAESFQQVAERDAALCQQLGCQLREQEEQSAQSQQELRECQVRIAQLQA</sequence>
<organism evidence="2 3">
    <name type="scientific">Perkinsus olseni</name>
    <name type="common">Perkinsus atlanticus</name>
    <dbReference type="NCBI Taxonomy" id="32597"/>
    <lineage>
        <taxon>Eukaryota</taxon>
        <taxon>Sar</taxon>
        <taxon>Alveolata</taxon>
        <taxon>Perkinsozoa</taxon>
        <taxon>Perkinsea</taxon>
        <taxon>Perkinsida</taxon>
        <taxon>Perkinsidae</taxon>
        <taxon>Perkinsus</taxon>
    </lineage>
</organism>
<feature type="coiled-coil region" evidence="1">
    <location>
        <begin position="2"/>
        <end position="78"/>
    </location>
</feature>